<reference evidence="1 2" key="1">
    <citation type="submission" date="2013-02" db="EMBL/GenBank/DDBJ databases">
        <title>Genome sequence of Candida maltosa Xu316, a potential industrial strain for xylitol and ethanol production.</title>
        <authorList>
            <person name="Yu J."/>
            <person name="Wang Q."/>
            <person name="Geng X."/>
            <person name="Bao W."/>
            <person name="He P."/>
            <person name="Cai J."/>
        </authorList>
    </citation>
    <scope>NUCLEOTIDE SEQUENCE [LARGE SCALE GENOMIC DNA]</scope>
    <source>
        <strain evidence="2">Xu316</strain>
    </source>
</reference>
<proteinExistence type="predicted"/>
<dbReference type="HOGENOM" id="CLU_2711513_0_0_1"/>
<dbReference type="OrthoDB" id="4388755at2759"/>
<dbReference type="Proteomes" id="UP000011777">
    <property type="component" value="Unassembled WGS sequence"/>
</dbReference>
<dbReference type="AlphaFoldDB" id="M3HPH9"/>
<feature type="non-terminal residue" evidence="1">
    <location>
        <position position="84"/>
    </location>
</feature>
<organism evidence="1 2">
    <name type="scientific">Candida maltosa (strain Xu316)</name>
    <name type="common">Yeast</name>
    <dbReference type="NCBI Taxonomy" id="1245528"/>
    <lineage>
        <taxon>Eukaryota</taxon>
        <taxon>Fungi</taxon>
        <taxon>Dikarya</taxon>
        <taxon>Ascomycota</taxon>
        <taxon>Saccharomycotina</taxon>
        <taxon>Pichiomycetes</taxon>
        <taxon>Debaryomycetaceae</taxon>
        <taxon>Candida/Lodderomyces clade</taxon>
        <taxon>Candida</taxon>
    </lineage>
</organism>
<evidence type="ECO:0000313" key="1">
    <source>
        <dbReference type="EMBL" id="EMG49387.1"/>
    </source>
</evidence>
<accession>M3HPH9</accession>
<feature type="non-terminal residue" evidence="1">
    <location>
        <position position="1"/>
    </location>
</feature>
<keyword evidence="2" id="KW-1185">Reference proteome</keyword>
<comment type="caution">
    <text evidence="1">The sequence shown here is derived from an EMBL/GenBank/DDBJ whole genome shotgun (WGS) entry which is preliminary data.</text>
</comment>
<gene>
    <name evidence="1" type="ORF">G210_5851</name>
</gene>
<dbReference type="EMBL" id="AOGT01000683">
    <property type="protein sequence ID" value="EMG49387.1"/>
    <property type="molecule type" value="Genomic_DNA"/>
</dbReference>
<protein>
    <submittedName>
        <fullName evidence="1">Uncharacterized protein</fullName>
    </submittedName>
</protein>
<evidence type="ECO:0000313" key="2">
    <source>
        <dbReference type="Proteomes" id="UP000011777"/>
    </source>
</evidence>
<sequence length="84" mass="8279">STIPAQVSTIVTQAGQEVGETTIVSTIPAQTTTIVGTNAEGSETTVVSTIPAEVTTIVTPAGQETVVPGQETAAVTTGVNTVAP</sequence>
<name>M3HPH9_CANMX</name>